<dbReference type="RefSeq" id="WP_013369470.1">
    <property type="nucleotide sequence ID" value="NC_014622.2"/>
</dbReference>
<name>E3ECW6_PAEPS</name>
<dbReference type="EMBL" id="CP002213">
    <property type="protein sequence ID" value="ADO54835.1"/>
    <property type="molecule type" value="Genomic_DNA"/>
</dbReference>
<evidence type="ECO:0000313" key="2">
    <source>
        <dbReference type="Proteomes" id="UP000006868"/>
    </source>
</evidence>
<sequence>MPHLPKSDGKAVEHAFLSQATFLEGLPNLHSKQPAVLPETHRLKKRSLEPAVRADVKALLDEACANKLHPAERAHPTVATK</sequence>
<gene>
    <name evidence="1" type="primary">M1-981</name>
    <name evidence="1" type="ORF">PPSC2_04220</name>
</gene>
<protein>
    <submittedName>
        <fullName evidence="1">M1-981</fullName>
    </submittedName>
</protein>
<dbReference type="Proteomes" id="UP000006868">
    <property type="component" value="Chromosome"/>
</dbReference>
<proteinExistence type="predicted"/>
<dbReference type="AlphaFoldDB" id="E3ECW6"/>
<accession>E3ECW6</accession>
<reference evidence="1 2" key="1">
    <citation type="journal article" date="2011" name="J. Bacteriol.">
        <title>Complete genome sequence of Paenibacillus polymyxa SC2, a strain of plant growth-promoting Rhizobacterium with broad-spectrum antimicrobial activity.</title>
        <authorList>
            <person name="Ma M."/>
            <person name="Wang C."/>
            <person name="Ding Y."/>
            <person name="Li L."/>
            <person name="Shen D."/>
            <person name="Jiang X."/>
            <person name="Guan D."/>
            <person name="Cao F."/>
            <person name="Chen H."/>
            <person name="Feng R."/>
            <person name="Wang X."/>
            <person name="Ge Y."/>
            <person name="Yao L."/>
            <person name="Bing X."/>
            <person name="Yang X."/>
            <person name="Li J."/>
            <person name="Du B."/>
        </authorList>
    </citation>
    <scope>NUCLEOTIDE SEQUENCE [LARGE SCALE GENOMIC DNA]</scope>
    <source>
        <strain evidence="1 2">SC2</strain>
    </source>
</reference>
<dbReference type="HOGENOM" id="CLU_2570611_0_0_9"/>
<dbReference type="KEGG" id="ppm:PPSC2_04220"/>
<evidence type="ECO:0000313" key="1">
    <source>
        <dbReference type="EMBL" id="ADO54835.1"/>
    </source>
</evidence>
<organism evidence="1 2">
    <name type="scientific">Paenibacillus polymyxa (strain SC2)</name>
    <name type="common">Bacillus polymyxa</name>
    <dbReference type="NCBI Taxonomy" id="886882"/>
    <lineage>
        <taxon>Bacteria</taxon>
        <taxon>Bacillati</taxon>
        <taxon>Bacillota</taxon>
        <taxon>Bacilli</taxon>
        <taxon>Bacillales</taxon>
        <taxon>Paenibacillaceae</taxon>
        <taxon>Paenibacillus</taxon>
    </lineage>
</organism>